<keyword evidence="2" id="KW-1185">Reference proteome</keyword>
<dbReference type="Gene3D" id="2.40.50.100">
    <property type="match status" value="1"/>
</dbReference>
<keyword evidence="1" id="KW-0547">Nucleotide-binding</keyword>
<dbReference type="GO" id="GO:0005524">
    <property type="term" value="F:ATP binding"/>
    <property type="evidence" value="ECO:0007669"/>
    <property type="project" value="UniProtKB-KW"/>
</dbReference>
<dbReference type="InterPro" id="IPR008995">
    <property type="entry name" value="Mo/tungstate-bd_C_term_dom"/>
</dbReference>
<dbReference type="Proteomes" id="UP001177080">
    <property type="component" value="Unassembled WGS sequence"/>
</dbReference>
<gene>
    <name evidence="1" type="ORF">GB928_027355</name>
</gene>
<keyword evidence="1" id="KW-0067">ATP-binding</keyword>
<dbReference type="InterPro" id="IPR012340">
    <property type="entry name" value="NA-bd_OB-fold"/>
</dbReference>
<protein>
    <submittedName>
        <fullName evidence="1">ABC transporter ATP-binding protein</fullName>
    </submittedName>
</protein>
<accession>A0ABT8XMF4</accession>
<dbReference type="SUPFAM" id="SSF50331">
    <property type="entry name" value="MOP-like"/>
    <property type="match status" value="1"/>
</dbReference>
<organism evidence="1 2">
    <name type="scientific">Shinella curvata</name>
    <dbReference type="NCBI Taxonomy" id="1817964"/>
    <lineage>
        <taxon>Bacteria</taxon>
        <taxon>Pseudomonadati</taxon>
        <taxon>Pseudomonadota</taxon>
        <taxon>Alphaproteobacteria</taxon>
        <taxon>Hyphomicrobiales</taxon>
        <taxon>Rhizobiaceae</taxon>
        <taxon>Shinella</taxon>
    </lineage>
</organism>
<reference evidence="1" key="1">
    <citation type="submission" date="2022-04" db="EMBL/GenBank/DDBJ databases">
        <title>Shinella lacus sp. nov., a novel member of the genus Shinella from water.</title>
        <authorList>
            <person name="Deng Y."/>
        </authorList>
    </citation>
    <scope>NUCLEOTIDE SEQUENCE</scope>
    <source>
        <strain evidence="1">JCM 31239</strain>
    </source>
</reference>
<dbReference type="Gene3D" id="2.40.50.140">
    <property type="entry name" value="Nucleic acid-binding proteins"/>
    <property type="match status" value="1"/>
</dbReference>
<name>A0ABT8XMF4_9HYPH</name>
<evidence type="ECO:0000313" key="1">
    <source>
        <dbReference type="EMBL" id="MDO6124905.1"/>
    </source>
</evidence>
<comment type="caution">
    <text evidence="1">The sequence shown here is derived from an EMBL/GenBank/DDBJ whole genome shotgun (WGS) entry which is preliminary data.</text>
</comment>
<sequence>EVTLLYIDGLVANEPIIAKIPGILDIKRGEKVRFTADKTKLHLFNAAGQSYRAV</sequence>
<feature type="non-terminal residue" evidence="1">
    <location>
        <position position="1"/>
    </location>
</feature>
<dbReference type="EMBL" id="WHSC02000018">
    <property type="protein sequence ID" value="MDO6124905.1"/>
    <property type="molecule type" value="Genomic_DNA"/>
</dbReference>
<evidence type="ECO:0000313" key="2">
    <source>
        <dbReference type="Proteomes" id="UP001177080"/>
    </source>
</evidence>
<proteinExistence type="predicted"/>